<dbReference type="GO" id="GO:0050660">
    <property type="term" value="F:flavin adenine dinucleotide binding"/>
    <property type="evidence" value="ECO:0007669"/>
    <property type="project" value="InterPro"/>
</dbReference>
<evidence type="ECO:0000256" key="3">
    <source>
        <dbReference type="ARBA" id="ARBA00022630"/>
    </source>
</evidence>
<keyword evidence="3 7" id="KW-0285">Flavoprotein</keyword>
<dbReference type="PROSITE" id="PS00623">
    <property type="entry name" value="GMC_OXRED_1"/>
    <property type="match status" value="1"/>
</dbReference>
<evidence type="ECO:0000256" key="2">
    <source>
        <dbReference type="ARBA" id="ARBA00010790"/>
    </source>
</evidence>
<organism evidence="11 12">
    <name type="scientific">Bondarzewia mesenterica</name>
    <dbReference type="NCBI Taxonomy" id="1095465"/>
    <lineage>
        <taxon>Eukaryota</taxon>
        <taxon>Fungi</taxon>
        <taxon>Dikarya</taxon>
        <taxon>Basidiomycota</taxon>
        <taxon>Agaricomycotina</taxon>
        <taxon>Agaricomycetes</taxon>
        <taxon>Russulales</taxon>
        <taxon>Bondarzewiaceae</taxon>
        <taxon>Bondarzewia</taxon>
    </lineage>
</organism>
<dbReference type="SUPFAM" id="SSF54373">
    <property type="entry name" value="FAD-linked reductases, C-terminal domain"/>
    <property type="match status" value="1"/>
</dbReference>
<keyword evidence="4 6" id="KW-0274">FAD</keyword>
<dbReference type="SUPFAM" id="SSF51905">
    <property type="entry name" value="FAD/NAD(P)-binding domain"/>
    <property type="match status" value="1"/>
</dbReference>
<proteinExistence type="inferred from homology"/>
<dbReference type="InterPro" id="IPR012132">
    <property type="entry name" value="GMC_OxRdtase"/>
</dbReference>
<evidence type="ECO:0000256" key="8">
    <source>
        <dbReference type="SAM" id="SignalP"/>
    </source>
</evidence>
<dbReference type="Gene3D" id="3.50.50.60">
    <property type="entry name" value="FAD/NAD(P)-binding domain"/>
    <property type="match status" value="1"/>
</dbReference>
<reference evidence="11 12" key="1">
    <citation type="submission" date="2019-02" db="EMBL/GenBank/DDBJ databases">
        <title>Genome sequencing of the rare red list fungi Bondarzewia mesenterica.</title>
        <authorList>
            <person name="Buettner E."/>
            <person name="Kellner H."/>
        </authorList>
    </citation>
    <scope>NUCLEOTIDE SEQUENCE [LARGE SCALE GENOMIC DNA]</scope>
    <source>
        <strain evidence="11 12">DSM 108281</strain>
    </source>
</reference>
<dbReference type="OrthoDB" id="269227at2759"/>
<evidence type="ECO:0000256" key="7">
    <source>
        <dbReference type="RuleBase" id="RU003968"/>
    </source>
</evidence>
<dbReference type="AlphaFoldDB" id="A0A4S4LQ83"/>
<protein>
    <recommendedName>
        <fullName evidence="9 10">Glucose-methanol-choline oxidoreductase N-terminal domain-containing protein</fullName>
    </recommendedName>
</protein>
<dbReference type="InterPro" id="IPR036188">
    <property type="entry name" value="FAD/NAD-bd_sf"/>
</dbReference>
<feature type="signal peptide" evidence="8">
    <location>
        <begin position="1"/>
        <end position="19"/>
    </location>
</feature>
<feature type="active site" description="Proton donor" evidence="5">
    <location>
        <position position="516"/>
    </location>
</feature>
<evidence type="ECO:0000313" key="11">
    <source>
        <dbReference type="EMBL" id="THH14067.1"/>
    </source>
</evidence>
<dbReference type="GO" id="GO:0016614">
    <property type="term" value="F:oxidoreductase activity, acting on CH-OH group of donors"/>
    <property type="evidence" value="ECO:0007669"/>
    <property type="project" value="InterPro"/>
</dbReference>
<dbReference type="PANTHER" id="PTHR11552:SF147">
    <property type="entry name" value="CHOLINE DEHYDROGENASE, MITOCHONDRIAL"/>
    <property type="match status" value="1"/>
</dbReference>
<keyword evidence="8" id="KW-0732">Signal</keyword>
<dbReference type="InterPro" id="IPR007867">
    <property type="entry name" value="GMC_OxRtase_C"/>
</dbReference>
<comment type="caution">
    <text evidence="11">The sequence shown here is derived from an EMBL/GenBank/DDBJ whole genome shotgun (WGS) entry which is preliminary data.</text>
</comment>
<feature type="chain" id="PRO_5020427737" description="Glucose-methanol-choline oxidoreductase N-terminal domain-containing protein" evidence="8">
    <location>
        <begin position="20"/>
        <end position="610"/>
    </location>
</feature>
<evidence type="ECO:0000256" key="6">
    <source>
        <dbReference type="PIRSR" id="PIRSR000137-2"/>
    </source>
</evidence>
<keyword evidence="12" id="KW-1185">Reference proteome</keyword>
<comment type="cofactor">
    <cofactor evidence="1 6">
        <name>FAD</name>
        <dbReference type="ChEBI" id="CHEBI:57692"/>
    </cofactor>
</comment>
<feature type="domain" description="Glucose-methanol-choline oxidoreductase N-terminal" evidence="10">
    <location>
        <begin position="288"/>
        <end position="302"/>
    </location>
</feature>
<evidence type="ECO:0000256" key="5">
    <source>
        <dbReference type="PIRSR" id="PIRSR000137-1"/>
    </source>
</evidence>
<dbReference type="Pfam" id="PF05199">
    <property type="entry name" value="GMC_oxred_C"/>
    <property type="match status" value="1"/>
</dbReference>
<gene>
    <name evidence="11" type="ORF">EW146_g6220</name>
</gene>
<evidence type="ECO:0000313" key="12">
    <source>
        <dbReference type="Proteomes" id="UP000310158"/>
    </source>
</evidence>
<evidence type="ECO:0000259" key="10">
    <source>
        <dbReference type="PROSITE" id="PS00624"/>
    </source>
</evidence>
<comment type="similarity">
    <text evidence="2 7">Belongs to the GMC oxidoreductase family.</text>
</comment>
<evidence type="ECO:0000256" key="4">
    <source>
        <dbReference type="ARBA" id="ARBA00022827"/>
    </source>
</evidence>
<dbReference type="PIRSF" id="PIRSF000137">
    <property type="entry name" value="Alcohol_oxidase"/>
    <property type="match status" value="1"/>
</dbReference>
<dbReference type="Gene3D" id="3.30.560.10">
    <property type="entry name" value="Glucose Oxidase, domain 3"/>
    <property type="match status" value="1"/>
</dbReference>
<name>A0A4S4LQ83_9AGAM</name>
<evidence type="ECO:0000259" key="9">
    <source>
        <dbReference type="PROSITE" id="PS00623"/>
    </source>
</evidence>
<dbReference type="InterPro" id="IPR000172">
    <property type="entry name" value="GMC_OxRdtase_N"/>
</dbReference>
<feature type="domain" description="Glucose-methanol-choline oxidoreductase N-terminal" evidence="9">
    <location>
        <begin position="111"/>
        <end position="134"/>
    </location>
</feature>
<dbReference type="EMBL" id="SGPL01000305">
    <property type="protein sequence ID" value="THH14067.1"/>
    <property type="molecule type" value="Genomic_DNA"/>
</dbReference>
<dbReference type="PANTHER" id="PTHR11552">
    <property type="entry name" value="GLUCOSE-METHANOL-CHOLINE GMC OXIDOREDUCTASE"/>
    <property type="match status" value="1"/>
</dbReference>
<feature type="binding site" evidence="6">
    <location>
        <begin position="515"/>
        <end position="516"/>
    </location>
    <ligand>
        <name>FAD</name>
        <dbReference type="ChEBI" id="CHEBI:57692"/>
    </ligand>
</feature>
<accession>A0A4S4LQ83</accession>
<feature type="active site" description="Proton acceptor" evidence="5">
    <location>
        <position position="586"/>
    </location>
</feature>
<dbReference type="Pfam" id="PF00732">
    <property type="entry name" value="GMC_oxred_N"/>
    <property type="match status" value="1"/>
</dbReference>
<dbReference type="Proteomes" id="UP000310158">
    <property type="component" value="Unassembled WGS sequence"/>
</dbReference>
<dbReference type="PROSITE" id="PS00624">
    <property type="entry name" value="GMC_OXRED_2"/>
    <property type="match status" value="1"/>
</dbReference>
<evidence type="ECO:0000256" key="1">
    <source>
        <dbReference type="ARBA" id="ARBA00001974"/>
    </source>
</evidence>
<feature type="binding site" evidence="6">
    <location>
        <position position="113"/>
    </location>
    <ligand>
        <name>FAD</name>
        <dbReference type="ChEBI" id="CHEBI:57692"/>
    </ligand>
</feature>
<sequence length="610" mass="65474">MHSSSVALFGLLLAHTALAKLFTDPAQLPRSEYDFVVVGAGTAGNVIASRLSENPNISVCVIEAGGNDAGVLEMMIPFTAPDVLSNASLIWNYTTVPQKALNHRILPYQRGRVLGGSSSVNFLAYTRGSRDDFDRFANVTGDPGWSWDAVFPFMLKAENFTDPVDHHNITGEFNRSAHGYRGPLLTTLPGSPSSIDPRILASTETDPIVFPFNLDNNAGDTIGIGWLQSTSGLGSRSSSATAYLHPALHRPNLDVGAVPELRAVELAQSRTSPRMTIRASKEVVLSAGAINTPQLLLLSGVGDAQALSSLGIPILVHSPGVGANMQDHPLFPMQWSANTTNTVDNITRNVTLANDLLEQWEETRTGPLVNAGTNLVGWLRVPPNSTVLEGFEDPSAGPTSAHVELYPFNGFFSLLSSEPADGFFVSIVNNVVSPMSRGSVTLNSTDPFDFPLIDPGYLTHPLDVAIAVHSMRTAASFLSTEPWKDYVLEPYGALANATTDEELALYARDHITTFWHPSSTAKMGALTDEMAVVDACLRLKGAEGVRIVDASVFVSTIALTVPSLPAVFDDVDIRVLLSQPYIPASHLQAPVYAIAERAAHIIQSAWARND</sequence>